<dbReference type="HOGENOM" id="CLU_000422_16_1_5"/>
<dbReference type="RefSeq" id="WP_015827456.1">
    <property type="nucleotide sequence ID" value="NC_012982.1"/>
</dbReference>
<keyword evidence="3" id="KW-0411">Iron-sulfur</keyword>
<dbReference type="Gene3D" id="3.40.50.740">
    <property type="match status" value="1"/>
</dbReference>
<dbReference type="InterPro" id="IPR009010">
    <property type="entry name" value="Asp_de-COase-like_dom_sf"/>
</dbReference>
<dbReference type="Pfam" id="PF01568">
    <property type="entry name" value="Molydop_binding"/>
    <property type="match status" value="1"/>
</dbReference>
<dbReference type="SUPFAM" id="SSF53706">
    <property type="entry name" value="Formate dehydrogenase/DMSO reductase, domains 1-3"/>
    <property type="match status" value="1"/>
</dbReference>
<evidence type="ECO:0000256" key="2">
    <source>
        <dbReference type="ARBA" id="ARBA00023004"/>
    </source>
</evidence>
<dbReference type="OrthoDB" id="5287431at2"/>
<dbReference type="SUPFAM" id="SSF50692">
    <property type="entry name" value="ADC-like"/>
    <property type="match status" value="1"/>
</dbReference>
<dbReference type="PANTHER" id="PTHR43105">
    <property type="entry name" value="RESPIRATORY NITRATE REDUCTASE"/>
    <property type="match status" value="1"/>
</dbReference>
<dbReference type="GO" id="GO:0051539">
    <property type="term" value="F:4 iron, 4 sulfur cluster binding"/>
    <property type="evidence" value="ECO:0007669"/>
    <property type="project" value="InterPro"/>
</dbReference>
<evidence type="ECO:0000259" key="4">
    <source>
        <dbReference type="Pfam" id="PF00384"/>
    </source>
</evidence>
<dbReference type="AlphaFoldDB" id="C6XJL1"/>
<evidence type="ECO:0000256" key="1">
    <source>
        <dbReference type="ARBA" id="ARBA00022723"/>
    </source>
</evidence>
<feature type="domain" description="Molybdopterin dinucleotide-binding" evidence="5">
    <location>
        <begin position="617"/>
        <end position="717"/>
    </location>
</feature>
<dbReference type="GO" id="GO:0030151">
    <property type="term" value="F:molybdenum ion binding"/>
    <property type="evidence" value="ECO:0007669"/>
    <property type="project" value="InterPro"/>
</dbReference>
<dbReference type="PIRSF" id="PIRSF000144">
    <property type="entry name" value="CbbBc"/>
    <property type="match status" value="1"/>
</dbReference>
<dbReference type="Gene3D" id="3.40.228.10">
    <property type="entry name" value="Dimethylsulfoxide Reductase, domain 2"/>
    <property type="match status" value="1"/>
</dbReference>
<dbReference type="STRING" id="582402.Hbal_1618"/>
<dbReference type="PANTHER" id="PTHR43105:SF4">
    <property type="entry name" value="PROTEIN YDEP"/>
    <property type="match status" value="1"/>
</dbReference>
<dbReference type="InterPro" id="IPR006657">
    <property type="entry name" value="MoPterin_dinucl-bd_dom"/>
</dbReference>
<reference evidence="7" key="1">
    <citation type="journal article" date="2011" name="J. Bacteriol.">
        <title>Genome sequences of eight morphologically diverse alphaproteobacteria.</title>
        <authorList>
            <consortium name="US DOE Joint Genome Institute"/>
            <person name="Brown P.J."/>
            <person name="Kysela D.T."/>
            <person name="Buechlein A."/>
            <person name="Hemmerich C."/>
            <person name="Brun Y.V."/>
        </authorList>
    </citation>
    <scope>NUCLEOTIDE SEQUENCE [LARGE SCALE GENOMIC DNA]</scope>
    <source>
        <strain evidence="7">ATCC 49814 / DSM 5838 / IFAM 1418</strain>
    </source>
</reference>
<dbReference type="Pfam" id="PF00384">
    <property type="entry name" value="Molybdopterin"/>
    <property type="match status" value="1"/>
</dbReference>
<keyword evidence="2" id="KW-0408">Iron</keyword>
<keyword evidence="7" id="KW-1185">Reference proteome</keyword>
<organism evidence="6 7">
    <name type="scientific">Hirschia baltica (strain ATCC 49814 / DSM 5838 / IFAM 1418)</name>
    <dbReference type="NCBI Taxonomy" id="582402"/>
    <lineage>
        <taxon>Bacteria</taxon>
        <taxon>Pseudomonadati</taxon>
        <taxon>Pseudomonadota</taxon>
        <taxon>Alphaproteobacteria</taxon>
        <taxon>Hyphomonadales</taxon>
        <taxon>Hyphomonadaceae</taxon>
        <taxon>Hirschia</taxon>
    </lineage>
</organism>
<sequence length="724" mass="79302">MRSEPIGGGAKKVLYTLETVRRIGVGKATKALTSKNTCKACAFGMGGQLGGMTNEAGEFPSVCNKSVQAQSTDIQPAIPDEIFEHPISELRELQPKDIERLGRLNTPIYKAKSDRKYRPIAWNEAIALAADRFKATDPKKTFFYSSGRSSNEAAFVFQLLARFYGTNNVNNCSYYCHQATGVGLGSTIGTGTATVEFADLKLADTIFVIGANPSSNHPRFIHQLKACRERGGQVIVINPAKEPGLVKFAVPKSPKSLLSGGSEIASEYLQPNIGQDIWLFKGIAKGVLEINAQNESFIEKYTSGFSNFYEDIVSVSWNDIELRTGVSKSDIIRISKTYASSENTVFSWGMGMTHHLHGSDNVEYIANLALLRGMIGRRGAGLLPLRGHSNVQGVGTIGVKPVLAEDVIAKIEDYFGIILPDETGMDTMACMKAAASGEIDAAVLMGGNLYAANPNSSWSESSLNSIGFKLCLTTTLNQSHLIGVEDSEMLILPVTARDEEWEPTTQESMFNYVRMSDGGINRLDNVRPETVILADLAEKLLPDLPVNFQIFKKHNSVRAAIAEIVPGMENLKDIDEAKREFHISNRLLHEPVFNKPDGLAQFVVNSQNPPLKKTGCFTLSTIRSEGQFNSIIYEEKDSYRGTDSRWSVLMNKEDIVELGAQNGAKVNLRSSEGEMLSVSVVEFNIPRGNVMAYYPEANILTSTNVDPRSKTPAFKSVSVEIYVN</sequence>
<dbReference type="GO" id="GO:0016020">
    <property type="term" value="C:membrane"/>
    <property type="evidence" value="ECO:0007669"/>
    <property type="project" value="TreeGrafter"/>
</dbReference>
<evidence type="ECO:0000259" key="5">
    <source>
        <dbReference type="Pfam" id="PF01568"/>
    </source>
</evidence>
<keyword evidence="1" id="KW-0479">Metal-binding</keyword>
<proteinExistence type="predicted"/>
<evidence type="ECO:0000313" key="6">
    <source>
        <dbReference type="EMBL" id="ACT59306.1"/>
    </source>
</evidence>
<accession>C6XJL1</accession>
<dbReference type="GO" id="GO:0043546">
    <property type="term" value="F:molybdopterin cofactor binding"/>
    <property type="evidence" value="ECO:0007669"/>
    <property type="project" value="InterPro"/>
</dbReference>
<dbReference type="GO" id="GO:1990204">
    <property type="term" value="C:oxidoreductase complex"/>
    <property type="evidence" value="ECO:0007669"/>
    <property type="project" value="UniProtKB-ARBA"/>
</dbReference>
<evidence type="ECO:0000256" key="3">
    <source>
        <dbReference type="ARBA" id="ARBA00023014"/>
    </source>
</evidence>
<dbReference type="GO" id="GO:0008863">
    <property type="term" value="F:formate dehydrogenase (NAD+) activity"/>
    <property type="evidence" value="ECO:0007669"/>
    <property type="project" value="InterPro"/>
</dbReference>
<name>C6XJL1_HIRBI</name>
<gene>
    <name evidence="6" type="ordered locus">Hbal_1618</name>
</gene>
<dbReference type="Proteomes" id="UP000002745">
    <property type="component" value="Chromosome"/>
</dbReference>
<dbReference type="GO" id="GO:0045333">
    <property type="term" value="P:cellular respiration"/>
    <property type="evidence" value="ECO:0007669"/>
    <property type="project" value="UniProtKB-ARBA"/>
</dbReference>
<dbReference type="eggNOG" id="COG0243">
    <property type="taxonomic scope" value="Bacteria"/>
</dbReference>
<evidence type="ECO:0000313" key="7">
    <source>
        <dbReference type="Proteomes" id="UP000002745"/>
    </source>
</evidence>
<dbReference type="KEGG" id="hba:Hbal_1618"/>
<dbReference type="NCBIfam" id="TIGR01701">
    <property type="entry name" value="Fdhalpha-like"/>
    <property type="match status" value="1"/>
</dbReference>
<protein>
    <submittedName>
        <fullName evidence="6">Oxidoreductase alpha (Molybdopterin) subunit</fullName>
    </submittedName>
</protein>
<dbReference type="EMBL" id="CP001678">
    <property type="protein sequence ID" value="ACT59306.1"/>
    <property type="molecule type" value="Genomic_DNA"/>
</dbReference>
<dbReference type="InterPro" id="IPR006656">
    <property type="entry name" value="Mopterin_OxRdtase"/>
</dbReference>
<dbReference type="InterPro" id="IPR010046">
    <property type="entry name" value="Mopterin_OxRdtse_a_bac"/>
</dbReference>
<dbReference type="Gene3D" id="2.40.40.20">
    <property type="match status" value="1"/>
</dbReference>
<feature type="domain" description="Molybdopterin oxidoreductase" evidence="4">
    <location>
        <begin position="103"/>
        <end position="462"/>
    </location>
</feature>
<dbReference type="InterPro" id="IPR050123">
    <property type="entry name" value="Prok_molybdopt-oxidoreductase"/>
</dbReference>